<evidence type="ECO:0008006" key="4">
    <source>
        <dbReference type="Google" id="ProtNLM"/>
    </source>
</evidence>
<keyword evidence="1" id="KW-0472">Membrane</keyword>
<gene>
    <name evidence="2" type="ORF">BFG57_05170</name>
</gene>
<dbReference type="PANTHER" id="PTHR40078">
    <property type="entry name" value="INTEGRAL MEMBRANE PROTEIN-RELATED"/>
    <property type="match status" value="1"/>
</dbReference>
<organism evidence="2 3">
    <name type="scientific">Bacillus solimangrovi</name>
    <dbReference type="NCBI Taxonomy" id="1305675"/>
    <lineage>
        <taxon>Bacteria</taxon>
        <taxon>Bacillati</taxon>
        <taxon>Bacillota</taxon>
        <taxon>Bacilli</taxon>
        <taxon>Bacillales</taxon>
        <taxon>Bacillaceae</taxon>
        <taxon>Bacillus</taxon>
    </lineage>
</organism>
<feature type="transmembrane region" description="Helical" evidence="1">
    <location>
        <begin position="176"/>
        <end position="196"/>
    </location>
</feature>
<feature type="transmembrane region" description="Helical" evidence="1">
    <location>
        <begin position="108"/>
        <end position="132"/>
    </location>
</feature>
<evidence type="ECO:0000313" key="2">
    <source>
        <dbReference type="EMBL" id="OEH91506.1"/>
    </source>
</evidence>
<name>A0A1E5LBQ3_9BACI</name>
<dbReference type="Proteomes" id="UP000095209">
    <property type="component" value="Unassembled WGS sequence"/>
</dbReference>
<sequence>MRVLFQSVNKRQWVVFFIGLLIMSLGIVLLIKADLGSAPWDVLHVGLYMKVGLTIGTWSIIVGIIILGSAALLERRLPQVGALLNMLLVGVFIDLYLLLPFIQTPSTLLGKIIMLISGIFIIGYGMGIYIAADCGAGPRDSLMLVLSNMTGWSVAKIRLAMEVVVLFFGWLLGGPVFLGTIIFCISIGAVVGFALPQCRQVLSKWMYEGVKVEHSFSQQ</sequence>
<keyword evidence="1" id="KW-0812">Transmembrane</keyword>
<dbReference type="EMBL" id="MJEH01000061">
    <property type="protein sequence ID" value="OEH91506.1"/>
    <property type="molecule type" value="Genomic_DNA"/>
</dbReference>
<evidence type="ECO:0000256" key="1">
    <source>
        <dbReference type="SAM" id="Phobius"/>
    </source>
</evidence>
<evidence type="ECO:0000313" key="3">
    <source>
        <dbReference type="Proteomes" id="UP000095209"/>
    </source>
</evidence>
<feature type="transmembrane region" description="Helical" evidence="1">
    <location>
        <begin position="51"/>
        <end position="73"/>
    </location>
</feature>
<dbReference type="Pfam" id="PF19700">
    <property type="entry name" value="DUF6198"/>
    <property type="match status" value="1"/>
</dbReference>
<feature type="transmembrane region" description="Helical" evidence="1">
    <location>
        <begin position="144"/>
        <end position="170"/>
    </location>
</feature>
<keyword evidence="3" id="KW-1185">Reference proteome</keyword>
<protein>
    <recommendedName>
        <fullName evidence="4">YitT family protein</fullName>
    </recommendedName>
</protein>
<proteinExistence type="predicted"/>
<dbReference type="PANTHER" id="PTHR40078:SF1">
    <property type="entry name" value="INTEGRAL MEMBRANE PROTEIN"/>
    <property type="match status" value="1"/>
</dbReference>
<dbReference type="OrthoDB" id="154912at2"/>
<dbReference type="InterPro" id="IPR038750">
    <property type="entry name" value="YczE/YyaS-like"/>
</dbReference>
<feature type="transmembrane region" description="Helical" evidence="1">
    <location>
        <begin position="12"/>
        <end position="31"/>
    </location>
</feature>
<feature type="transmembrane region" description="Helical" evidence="1">
    <location>
        <begin position="80"/>
        <end position="102"/>
    </location>
</feature>
<dbReference type="AlphaFoldDB" id="A0A1E5LBQ3"/>
<reference evidence="2 3" key="1">
    <citation type="submission" date="2016-08" db="EMBL/GenBank/DDBJ databases">
        <title>Genome of Bacillus solimangrovi GH2-4.</title>
        <authorList>
            <person name="Lim S."/>
            <person name="Kim B.-C."/>
        </authorList>
    </citation>
    <scope>NUCLEOTIDE SEQUENCE [LARGE SCALE GENOMIC DNA]</scope>
    <source>
        <strain evidence="2 3">GH2-4</strain>
    </source>
</reference>
<accession>A0A1E5LBQ3</accession>
<keyword evidence="1" id="KW-1133">Transmembrane helix</keyword>
<comment type="caution">
    <text evidence="2">The sequence shown here is derived from an EMBL/GenBank/DDBJ whole genome shotgun (WGS) entry which is preliminary data.</text>
</comment>
<dbReference type="STRING" id="1305675.BFG57_05170"/>